<dbReference type="InterPro" id="IPR052345">
    <property type="entry name" value="Rad_response_metalloprotease"/>
</dbReference>
<proteinExistence type="predicted"/>
<gene>
    <name evidence="2" type="ORF">BTBSAS_130002</name>
</gene>
<accession>A0A2X0S399</accession>
<dbReference type="RefSeq" id="WP_120487411.1">
    <property type="nucleotide sequence ID" value="NZ_OUNC01000005.1"/>
</dbReference>
<organism evidence="2 3">
    <name type="scientific">Brochothrix thermosphacta</name>
    <name type="common">Microbacterium thermosphactum</name>
    <dbReference type="NCBI Taxonomy" id="2756"/>
    <lineage>
        <taxon>Bacteria</taxon>
        <taxon>Bacillati</taxon>
        <taxon>Bacillota</taxon>
        <taxon>Bacilli</taxon>
        <taxon>Bacillales</taxon>
        <taxon>Listeriaceae</taxon>
        <taxon>Brochothrix</taxon>
    </lineage>
</organism>
<dbReference type="Pfam" id="PF06114">
    <property type="entry name" value="Peptidase_M78"/>
    <property type="match status" value="1"/>
</dbReference>
<dbReference type="Proteomes" id="UP000270190">
    <property type="component" value="Unassembled WGS sequence"/>
</dbReference>
<dbReference type="Gene3D" id="1.10.10.2910">
    <property type="match status" value="1"/>
</dbReference>
<name>A0A2X0S399_BROTH</name>
<evidence type="ECO:0000313" key="2">
    <source>
        <dbReference type="EMBL" id="SPP27222.1"/>
    </source>
</evidence>
<evidence type="ECO:0000259" key="1">
    <source>
        <dbReference type="Pfam" id="PF06114"/>
    </source>
</evidence>
<sequence length="153" mass="17651">MDKIKQTALNIITKFQTNDPLKIIECLNIIIVYDDLGNSLDGFLQQVDKHFIIHVNTRKPPCPSVIAHELGHYFLHQSINHFKVSKSSLFFPLEIEQEANQFASELLLTDDMLYSMLESFHPYSIQELASHFELPVHLIELKLATLSKDDYPL</sequence>
<reference evidence="3" key="1">
    <citation type="submission" date="2018-04" db="EMBL/GenBank/DDBJ databases">
        <authorList>
            <person name="Illikoud N."/>
        </authorList>
    </citation>
    <scope>NUCLEOTIDE SEQUENCE [LARGE SCALE GENOMIC DNA]</scope>
</reference>
<dbReference type="AlphaFoldDB" id="A0A2X0S399"/>
<feature type="domain" description="IrrE N-terminal-like" evidence="1">
    <location>
        <begin position="25"/>
        <end position="142"/>
    </location>
</feature>
<protein>
    <recommendedName>
        <fullName evidence="1">IrrE N-terminal-like domain-containing protein</fullName>
    </recommendedName>
</protein>
<dbReference type="PANTHER" id="PTHR43236:SF1">
    <property type="entry name" value="BLL7220 PROTEIN"/>
    <property type="match status" value="1"/>
</dbReference>
<dbReference type="EMBL" id="OUNC01000005">
    <property type="protein sequence ID" value="SPP27222.1"/>
    <property type="molecule type" value="Genomic_DNA"/>
</dbReference>
<evidence type="ECO:0000313" key="3">
    <source>
        <dbReference type="Proteomes" id="UP000270190"/>
    </source>
</evidence>
<dbReference type="InterPro" id="IPR010359">
    <property type="entry name" value="IrrE_HExxH"/>
</dbReference>
<dbReference type="PANTHER" id="PTHR43236">
    <property type="entry name" value="ANTITOXIN HIGA1"/>
    <property type="match status" value="1"/>
</dbReference>